<gene>
    <name evidence="1" type="ORF">Pla52o_19490</name>
</gene>
<comment type="caution">
    <text evidence="1">The sequence shown here is derived from an EMBL/GenBank/DDBJ whole genome shotgun (WGS) entry which is preliminary data.</text>
</comment>
<dbReference type="EMBL" id="SJPT01000003">
    <property type="protein sequence ID" value="TWU24026.1"/>
    <property type="molecule type" value="Genomic_DNA"/>
</dbReference>
<dbReference type="AlphaFoldDB" id="A0A5C6CLK7"/>
<evidence type="ECO:0000313" key="2">
    <source>
        <dbReference type="Proteomes" id="UP000316304"/>
    </source>
</evidence>
<accession>A0A5C6CLK7</accession>
<reference evidence="1 2" key="1">
    <citation type="submission" date="2019-02" db="EMBL/GenBank/DDBJ databases">
        <title>Deep-cultivation of Planctomycetes and their phenomic and genomic characterization uncovers novel biology.</title>
        <authorList>
            <person name="Wiegand S."/>
            <person name="Jogler M."/>
            <person name="Boedeker C."/>
            <person name="Pinto D."/>
            <person name="Vollmers J."/>
            <person name="Rivas-Marin E."/>
            <person name="Kohn T."/>
            <person name="Peeters S.H."/>
            <person name="Heuer A."/>
            <person name="Rast P."/>
            <person name="Oberbeckmann S."/>
            <person name="Bunk B."/>
            <person name="Jeske O."/>
            <person name="Meyerdierks A."/>
            <person name="Storesund J.E."/>
            <person name="Kallscheuer N."/>
            <person name="Luecker S."/>
            <person name="Lage O.M."/>
            <person name="Pohl T."/>
            <person name="Merkel B.J."/>
            <person name="Hornburger P."/>
            <person name="Mueller R.-W."/>
            <person name="Bruemmer F."/>
            <person name="Labrenz M."/>
            <person name="Spormann A.M."/>
            <person name="Op Den Camp H."/>
            <person name="Overmann J."/>
            <person name="Amann R."/>
            <person name="Jetten M.S.M."/>
            <person name="Mascher T."/>
            <person name="Medema M.H."/>
            <person name="Devos D.P."/>
            <person name="Kaster A.-K."/>
            <person name="Ovreas L."/>
            <person name="Rohde M."/>
            <person name="Galperin M.Y."/>
            <person name="Jogler C."/>
        </authorList>
    </citation>
    <scope>NUCLEOTIDE SEQUENCE [LARGE SCALE GENOMIC DNA]</scope>
    <source>
        <strain evidence="1 2">Pla52o</strain>
    </source>
</reference>
<keyword evidence="2" id="KW-1185">Reference proteome</keyword>
<sequence>MAHLPAPVDVRSSRLTLHCVAGRRSISSRCLRIAALVWLLLAQFPLPVAHSHEAMGGNSLNTHLARHHQVGDCVRDVRLLSEGEQNGGVHWHWFMPCDFPVPTEDSSDLPHSAAFSPLGIWGNQGDSTLEDDVACLWDVLHLDARNCWFALEFPVCIAPSLSDSMPRHSFTQTYLDVPLCTLVCVSRT</sequence>
<dbReference type="OrthoDB" id="9838769at2"/>
<name>A0A5C6CLK7_9BACT</name>
<dbReference type="Proteomes" id="UP000316304">
    <property type="component" value="Unassembled WGS sequence"/>
</dbReference>
<organism evidence="1 2">
    <name type="scientific">Novipirellula galeiformis</name>
    <dbReference type="NCBI Taxonomy" id="2528004"/>
    <lineage>
        <taxon>Bacteria</taxon>
        <taxon>Pseudomonadati</taxon>
        <taxon>Planctomycetota</taxon>
        <taxon>Planctomycetia</taxon>
        <taxon>Pirellulales</taxon>
        <taxon>Pirellulaceae</taxon>
        <taxon>Novipirellula</taxon>
    </lineage>
</organism>
<protein>
    <submittedName>
        <fullName evidence="1">Uncharacterized protein</fullName>
    </submittedName>
</protein>
<evidence type="ECO:0000313" key="1">
    <source>
        <dbReference type="EMBL" id="TWU24026.1"/>
    </source>
</evidence>
<proteinExistence type="predicted"/>
<dbReference type="RefSeq" id="WP_146594291.1">
    <property type="nucleotide sequence ID" value="NZ_SJPT01000003.1"/>
</dbReference>